<sequence length="66" mass="7213">MSTKSARSNQQHFPLKSVVKLSAVALMALLMPRSLHRDKEFPKPEVKPQNGTGSATPCTDCDEKSS</sequence>
<dbReference type="Proteomes" id="UP000297834">
    <property type="component" value="Unassembled WGS sequence"/>
</dbReference>
<dbReference type="AlphaFoldDB" id="A0A4Y7XER4"/>
<feature type="region of interest" description="Disordered" evidence="1">
    <location>
        <begin position="35"/>
        <end position="66"/>
    </location>
</feature>
<organism evidence="2 3">
    <name type="scientific">Alkanindiges illinoisensis</name>
    <dbReference type="NCBI Taxonomy" id="197183"/>
    <lineage>
        <taxon>Bacteria</taxon>
        <taxon>Pseudomonadati</taxon>
        <taxon>Pseudomonadota</taxon>
        <taxon>Gammaproteobacteria</taxon>
        <taxon>Moraxellales</taxon>
        <taxon>Moraxellaceae</taxon>
        <taxon>Alkanindiges</taxon>
    </lineage>
</organism>
<proteinExistence type="predicted"/>
<protein>
    <submittedName>
        <fullName evidence="2">Uncharacterized protein</fullName>
    </submittedName>
</protein>
<keyword evidence="3" id="KW-1185">Reference proteome</keyword>
<evidence type="ECO:0000313" key="3">
    <source>
        <dbReference type="Proteomes" id="UP000297834"/>
    </source>
</evidence>
<accession>A0A4Y7XER4</accession>
<gene>
    <name evidence="2" type="ORF">E2B99_02855</name>
</gene>
<evidence type="ECO:0000256" key="1">
    <source>
        <dbReference type="SAM" id="MobiDB-lite"/>
    </source>
</evidence>
<comment type="caution">
    <text evidence="2">The sequence shown here is derived from an EMBL/GenBank/DDBJ whole genome shotgun (WGS) entry which is preliminary data.</text>
</comment>
<dbReference type="EMBL" id="SNTY01000010">
    <property type="protein sequence ID" value="TEU30290.1"/>
    <property type="molecule type" value="Genomic_DNA"/>
</dbReference>
<dbReference type="RefSeq" id="WP_134243470.1">
    <property type="nucleotide sequence ID" value="NZ_SNTY01000010.1"/>
</dbReference>
<name>A0A4Y7XER4_9GAMM</name>
<evidence type="ECO:0000313" key="2">
    <source>
        <dbReference type="EMBL" id="TEU30290.1"/>
    </source>
</evidence>
<feature type="compositionally biased region" description="Basic and acidic residues" evidence="1">
    <location>
        <begin position="35"/>
        <end position="46"/>
    </location>
</feature>
<reference evidence="2 3" key="1">
    <citation type="submission" date="2019-03" db="EMBL/GenBank/DDBJ databases">
        <title>Alkanindiges illinoisensis: a potential pathogenic isolated from ascites of a gastric cancer patient with abdominal metastasis.</title>
        <authorList>
            <person name="Hu X."/>
            <person name="Yang B."/>
            <person name="Yan X."/>
            <person name="Lin L."/>
            <person name="Zhao H."/>
            <person name="Zhou F."/>
            <person name="Su B."/>
            <person name="Chen J."/>
            <person name="Rui Y."/>
            <person name="Wang Q."/>
            <person name="Zheng L."/>
        </authorList>
    </citation>
    <scope>NUCLEOTIDE SEQUENCE [LARGE SCALE GENOMIC DNA]</scope>
    <source>
        <strain evidence="2 3">NFYY 23406</strain>
    </source>
</reference>